<sequence>MSFDFSSSPQALWLYQYDADGVYIGSVFMTIPAGMGLPASTTNIPCEPEAGKTGVFNGESWQYVEDNRGTQYWDKYGLGFVISSLNETMPDWAITAPPPAAAPGCVLLFAEGKWQQVEDKTGQAFYESNGNKHIVPDAYYTLPEGCTFVSPPEAKSTFVTQWNGTEWVYLKDLRGQLAYSTETKEPISITEVGPLPDGYTLLVPGRFDVWDGKAWVKDEAAERTFYADQAERQKAKLLAAATEQIAVLTYAIDKGTATDSEQAALAKWEEYRLELNRVDTTATDITWPEKP</sequence>
<dbReference type="InterPro" id="IPR051220">
    <property type="entry name" value="TFA_Chaperone"/>
</dbReference>
<dbReference type="Pfam" id="PF02413">
    <property type="entry name" value="Caudo_TAP"/>
    <property type="match status" value="1"/>
</dbReference>
<reference evidence="1 2" key="1">
    <citation type="submission" date="2023-07" db="EMBL/GenBank/DDBJ databases">
        <title>Pathogens genome sequencing project 196.</title>
        <authorList>
            <person name="Cao X."/>
        </authorList>
    </citation>
    <scope>NUCLEOTIDE SEQUENCE [LARGE SCALE GENOMIC DNA]</scope>
    <source>
        <strain evidence="1 2">SM41</strain>
    </source>
</reference>
<dbReference type="EMBL" id="JAVIPQ010000156">
    <property type="protein sequence ID" value="MDQ9556012.1"/>
    <property type="molecule type" value="Genomic_DNA"/>
</dbReference>
<evidence type="ECO:0000313" key="1">
    <source>
        <dbReference type="EMBL" id="MDQ9556012.1"/>
    </source>
</evidence>
<comment type="caution">
    <text evidence="1">The sequence shown here is derived from an EMBL/GenBank/DDBJ whole genome shotgun (WGS) entry which is preliminary data.</text>
</comment>
<protein>
    <submittedName>
        <fullName evidence="1">Tail fiber assembly protein</fullName>
    </submittedName>
</protein>
<dbReference type="Proteomes" id="UP001234811">
    <property type="component" value="Unassembled WGS sequence"/>
</dbReference>
<dbReference type="AlphaFoldDB" id="A0ABD5BHA5"/>
<accession>A0ABD5BHA5</accession>
<dbReference type="InterPro" id="IPR003458">
    <property type="entry name" value="Phage_T4_Gp38_tail_assem"/>
</dbReference>
<proteinExistence type="predicted"/>
<dbReference type="PANTHER" id="PTHR34413:SF2">
    <property type="entry name" value="PROPHAGE TAIL FIBER ASSEMBLY PROTEIN HOMOLOG TFAE-RELATED"/>
    <property type="match status" value="1"/>
</dbReference>
<organism evidence="1 2">
    <name type="scientific">Serratia marcescens</name>
    <dbReference type="NCBI Taxonomy" id="615"/>
    <lineage>
        <taxon>Bacteria</taxon>
        <taxon>Pseudomonadati</taxon>
        <taxon>Pseudomonadota</taxon>
        <taxon>Gammaproteobacteria</taxon>
        <taxon>Enterobacterales</taxon>
        <taxon>Yersiniaceae</taxon>
        <taxon>Serratia</taxon>
    </lineage>
</organism>
<dbReference type="RefSeq" id="WP_094859736.1">
    <property type="nucleotide sequence ID" value="NZ_CP047682.1"/>
</dbReference>
<gene>
    <name evidence="1" type="ORF">RF091_10865</name>
</gene>
<evidence type="ECO:0000313" key="2">
    <source>
        <dbReference type="Proteomes" id="UP001234811"/>
    </source>
</evidence>
<dbReference type="PANTHER" id="PTHR34413">
    <property type="entry name" value="PROPHAGE TAIL FIBER ASSEMBLY PROTEIN HOMOLOG TFAE-RELATED-RELATED"/>
    <property type="match status" value="1"/>
</dbReference>
<name>A0ABD5BHA5_SERMA</name>